<organism evidence="1 2">
    <name type="scientific">Gymnopus androsaceus JB14</name>
    <dbReference type="NCBI Taxonomy" id="1447944"/>
    <lineage>
        <taxon>Eukaryota</taxon>
        <taxon>Fungi</taxon>
        <taxon>Dikarya</taxon>
        <taxon>Basidiomycota</taxon>
        <taxon>Agaricomycotina</taxon>
        <taxon>Agaricomycetes</taxon>
        <taxon>Agaricomycetidae</taxon>
        <taxon>Agaricales</taxon>
        <taxon>Marasmiineae</taxon>
        <taxon>Omphalotaceae</taxon>
        <taxon>Gymnopus</taxon>
    </lineage>
</organism>
<accession>A0A6A4GVQ8</accession>
<dbReference type="EMBL" id="ML769679">
    <property type="protein sequence ID" value="KAE9389868.1"/>
    <property type="molecule type" value="Genomic_DNA"/>
</dbReference>
<evidence type="ECO:0000313" key="2">
    <source>
        <dbReference type="Proteomes" id="UP000799118"/>
    </source>
</evidence>
<proteinExistence type="predicted"/>
<name>A0A6A4GVQ8_9AGAR</name>
<reference evidence="1" key="1">
    <citation type="journal article" date="2019" name="Environ. Microbiol.">
        <title>Fungal ecological strategies reflected in gene transcription - a case study of two litter decomposers.</title>
        <authorList>
            <person name="Barbi F."/>
            <person name="Kohler A."/>
            <person name="Barry K."/>
            <person name="Baskaran P."/>
            <person name="Daum C."/>
            <person name="Fauchery L."/>
            <person name="Ihrmark K."/>
            <person name="Kuo A."/>
            <person name="LaButti K."/>
            <person name="Lipzen A."/>
            <person name="Morin E."/>
            <person name="Grigoriev I.V."/>
            <person name="Henrissat B."/>
            <person name="Lindahl B."/>
            <person name="Martin F."/>
        </authorList>
    </citation>
    <scope>NUCLEOTIDE SEQUENCE</scope>
    <source>
        <strain evidence="1">JB14</strain>
    </source>
</reference>
<gene>
    <name evidence="1" type="ORF">BT96DRAFT_926291</name>
</gene>
<keyword evidence="2" id="KW-1185">Reference proteome</keyword>
<evidence type="ECO:0000313" key="1">
    <source>
        <dbReference type="EMBL" id="KAE9389868.1"/>
    </source>
</evidence>
<dbReference type="Proteomes" id="UP000799118">
    <property type="component" value="Unassembled WGS sequence"/>
</dbReference>
<sequence>MIPLEQIIKESTHKYLSSTKPESVANAIRLAQFDTMSENDVNEWMLNFVLNNLLPTK</sequence>
<protein>
    <submittedName>
        <fullName evidence="1">Uncharacterized protein</fullName>
    </submittedName>
</protein>
<dbReference type="AlphaFoldDB" id="A0A6A4GVQ8"/>